<dbReference type="InterPro" id="IPR029069">
    <property type="entry name" value="HotDog_dom_sf"/>
</dbReference>
<name>A0A2T0Q0A3_9ACTN</name>
<dbReference type="SUPFAM" id="SSF54637">
    <property type="entry name" value="Thioesterase/thiol ester dehydrase-isomerase"/>
    <property type="match status" value="1"/>
</dbReference>
<dbReference type="AlphaFoldDB" id="A0A2T0Q0A3"/>
<dbReference type="GO" id="GO:0016020">
    <property type="term" value="C:membrane"/>
    <property type="evidence" value="ECO:0007669"/>
    <property type="project" value="UniProtKB-SubCell"/>
</dbReference>
<comment type="catalytic activity">
    <reaction evidence="14">
        <text>(9Z)-octadecenoyl-CoA + H2O = (9Z)-octadecenoate + CoA + H(+)</text>
        <dbReference type="Rhea" id="RHEA:40139"/>
        <dbReference type="ChEBI" id="CHEBI:15377"/>
        <dbReference type="ChEBI" id="CHEBI:15378"/>
        <dbReference type="ChEBI" id="CHEBI:30823"/>
        <dbReference type="ChEBI" id="CHEBI:57287"/>
        <dbReference type="ChEBI" id="CHEBI:57387"/>
    </reaction>
    <physiologicalReaction direction="left-to-right" evidence="14">
        <dbReference type="Rhea" id="RHEA:40140"/>
    </physiologicalReaction>
</comment>
<dbReference type="EMBL" id="PVZC01000006">
    <property type="protein sequence ID" value="PRX97229.1"/>
    <property type="molecule type" value="Genomic_DNA"/>
</dbReference>
<evidence type="ECO:0000256" key="9">
    <source>
        <dbReference type="ARBA" id="ARBA00022946"/>
    </source>
</evidence>
<keyword evidence="7" id="KW-0378">Hydrolase</keyword>
<dbReference type="RefSeq" id="WP_106249109.1">
    <property type="nucleotide sequence ID" value="NZ_PVZC01000006.1"/>
</dbReference>
<evidence type="ECO:0000256" key="21">
    <source>
        <dbReference type="ARBA" id="ARBA00047969"/>
    </source>
</evidence>
<organism evidence="25 26">
    <name type="scientific">Allonocardiopsis opalescens</name>
    <dbReference type="NCBI Taxonomy" id="1144618"/>
    <lineage>
        <taxon>Bacteria</taxon>
        <taxon>Bacillati</taxon>
        <taxon>Actinomycetota</taxon>
        <taxon>Actinomycetes</taxon>
        <taxon>Streptosporangiales</taxon>
        <taxon>Allonocardiopsis</taxon>
    </lineage>
</organism>
<dbReference type="GO" id="GO:0005737">
    <property type="term" value="C:cytoplasm"/>
    <property type="evidence" value="ECO:0007669"/>
    <property type="project" value="UniProtKB-SubCell"/>
</dbReference>
<evidence type="ECO:0000256" key="18">
    <source>
        <dbReference type="ARBA" id="ARBA00043210"/>
    </source>
</evidence>
<evidence type="ECO:0000313" key="25">
    <source>
        <dbReference type="EMBL" id="PRX97229.1"/>
    </source>
</evidence>
<evidence type="ECO:0000256" key="19">
    <source>
        <dbReference type="ARBA" id="ARBA00047588"/>
    </source>
</evidence>
<comment type="catalytic activity">
    <reaction evidence="20">
        <text>hexadecanoyl-CoA + H2O = hexadecanoate + CoA + H(+)</text>
        <dbReference type="Rhea" id="RHEA:16645"/>
        <dbReference type="ChEBI" id="CHEBI:7896"/>
        <dbReference type="ChEBI" id="CHEBI:15377"/>
        <dbReference type="ChEBI" id="CHEBI:15378"/>
        <dbReference type="ChEBI" id="CHEBI:57287"/>
        <dbReference type="ChEBI" id="CHEBI:57379"/>
        <dbReference type="EC" id="3.1.2.2"/>
    </reaction>
    <physiologicalReaction direction="left-to-right" evidence="20">
        <dbReference type="Rhea" id="RHEA:16646"/>
    </physiologicalReaction>
</comment>
<comment type="similarity">
    <text evidence="15">Belongs to the THEM4/THEM5 thioesterase family.</text>
</comment>
<keyword evidence="4" id="KW-1003">Cell membrane</keyword>
<comment type="catalytic activity">
    <reaction evidence="22">
        <text>dodecanoyl-CoA + H2O = dodecanoate + CoA + H(+)</text>
        <dbReference type="Rhea" id="RHEA:30135"/>
        <dbReference type="ChEBI" id="CHEBI:15377"/>
        <dbReference type="ChEBI" id="CHEBI:15378"/>
        <dbReference type="ChEBI" id="CHEBI:18262"/>
        <dbReference type="ChEBI" id="CHEBI:57287"/>
        <dbReference type="ChEBI" id="CHEBI:57375"/>
    </reaction>
    <physiologicalReaction direction="left-to-right" evidence="22">
        <dbReference type="Rhea" id="RHEA:30136"/>
    </physiologicalReaction>
</comment>
<dbReference type="InterPro" id="IPR052365">
    <property type="entry name" value="THEM4/THEM5_acyl-CoA_thioest"/>
</dbReference>
<evidence type="ECO:0000256" key="3">
    <source>
        <dbReference type="ARBA" id="ARBA00004632"/>
    </source>
</evidence>
<keyword evidence="5" id="KW-0963">Cytoplasm</keyword>
<keyword evidence="8" id="KW-0276">Fatty acid metabolism</keyword>
<dbReference type="Proteomes" id="UP000237846">
    <property type="component" value="Unassembled WGS sequence"/>
</dbReference>
<protein>
    <recommendedName>
        <fullName evidence="17">Acyl-coenzyme A thioesterase THEM4</fullName>
        <ecNumber evidence="16">3.1.2.2</ecNumber>
    </recommendedName>
    <alternativeName>
        <fullName evidence="18">Thioesterase superfamily member 4</fullName>
    </alternativeName>
</protein>
<evidence type="ECO:0000256" key="2">
    <source>
        <dbReference type="ARBA" id="ARBA00004496"/>
    </source>
</evidence>
<comment type="catalytic activity">
    <reaction evidence="23">
        <text>tetradecanoyl-CoA + H2O = tetradecanoate + CoA + H(+)</text>
        <dbReference type="Rhea" id="RHEA:40119"/>
        <dbReference type="ChEBI" id="CHEBI:15377"/>
        <dbReference type="ChEBI" id="CHEBI:15378"/>
        <dbReference type="ChEBI" id="CHEBI:30807"/>
        <dbReference type="ChEBI" id="CHEBI:57287"/>
        <dbReference type="ChEBI" id="CHEBI:57385"/>
    </reaction>
    <physiologicalReaction direction="left-to-right" evidence="23">
        <dbReference type="Rhea" id="RHEA:40120"/>
    </physiologicalReaction>
</comment>
<keyword evidence="11" id="KW-0472">Membrane</keyword>
<keyword evidence="12" id="KW-0966">Cell projection</keyword>
<evidence type="ECO:0000256" key="20">
    <source>
        <dbReference type="ARBA" id="ARBA00047734"/>
    </source>
</evidence>
<evidence type="ECO:0000256" key="7">
    <source>
        <dbReference type="ARBA" id="ARBA00022801"/>
    </source>
</evidence>
<evidence type="ECO:0000256" key="17">
    <source>
        <dbReference type="ARBA" id="ARBA00040123"/>
    </source>
</evidence>
<evidence type="ECO:0000256" key="11">
    <source>
        <dbReference type="ARBA" id="ARBA00023136"/>
    </source>
</evidence>
<reference evidence="25 26" key="1">
    <citation type="submission" date="2018-03" db="EMBL/GenBank/DDBJ databases">
        <title>Genomic Encyclopedia of Archaeal and Bacterial Type Strains, Phase II (KMG-II): from individual species to whole genera.</title>
        <authorList>
            <person name="Goeker M."/>
        </authorList>
    </citation>
    <scope>NUCLEOTIDE SEQUENCE [LARGE SCALE GENOMIC DNA]</scope>
    <source>
        <strain evidence="25 26">DSM 45601</strain>
    </source>
</reference>
<dbReference type="Gene3D" id="3.10.129.10">
    <property type="entry name" value="Hotdog Thioesterase"/>
    <property type="match status" value="1"/>
</dbReference>
<gene>
    <name evidence="25" type="ORF">CLV72_106265</name>
</gene>
<feature type="domain" description="Thioesterase" evidence="24">
    <location>
        <begin position="132"/>
        <end position="202"/>
    </location>
</feature>
<dbReference type="OrthoDB" id="5242242at2"/>
<proteinExistence type="inferred from homology"/>
<evidence type="ECO:0000313" key="26">
    <source>
        <dbReference type="Proteomes" id="UP000237846"/>
    </source>
</evidence>
<evidence type="ECO:0000256" key="10">
    <source>
        <dbReference type="ARBA" id="ARBA00023098"/>
    </source>
</evidence>
<dbReference type="EC" id="3.1.2.2" evidence="16"/>
<evidence type="ECO:0000256" key="15">
    <source>
        <dbReference type="ARBA" id="ARBA00038456"/>
    </source>
</evidence>
<keyword evidence="9" id="KW-0809">Transit peptide</keyword>
<keyword evidence="10" id="KW-0443">Lipid metabolism</keyword>
<evidence type="ECO:0000256" key="13">
    <source>
        <dbReference type="ARBA" id="ARBA00035852"/>
    </source>
</evidence>
<comment type="subcellular location">
    <subcellularLocation>
        <location evidence="3">Cell projection</location>
        <location evidence="3">Ruffle membrane</location>
    </subcellularLocation>
    <subcellularLocation>
        <location evidence="2">Cytoplasm</location>
    </subcellularLocation>
    <subcellularLocation>
        <location evidence="1">Membrane</location>
        <topology evidence="1">Peripheral membrane protein</topology>
    </subcellularLocation>
</comment>
<evidence type="ECO:0000259" key="24">
    <source>
        <dbReference type="Pfam" id="PF03061"/>
    </source>
</evidence>
<comment type="catalytic activity">
    <reaction evidence="19">
        <text>octanoyl-CoA + H2O = octanoate + CoA + H(+)</text>
        <dbReference type="Rhea" id="RHEA:30143"/>
        <dbReference type="ChEBI" id="CHEBI:15377"/>
        <dbReference type="ChEBI" id="CHEBI:15378"/>
        <dbReference type="ChEBI" id="CHEBI:25646"/>
        <dbReference type="ChEBI" id="CHEBI:57287"/>
        <dbReference type="ChEBI" id="CHEBI:57386"/>
    </reaction>
    <physiologicalReaction direction="left-to-right" evidence="19">
        <dbReference type="Rhea" id="RHEA:30144"/>
    </physiologicalReaction>
</comment>
<evidence type="ECO:0000256" key="6">
    <source>
        <dbReference type="ARBA" id="ARBA00022703"/>
    </source>
</evidence>
<dbReference type="PANTHER" id="PTHR12418:SF19">
    <property type="entry name" value="ACYL-COENZYME A THIOESTERASE THEM4"/>
    <property type="match status" value="1"/>
</dbReference>
<dbReference type="Pfam" id="PF03061">
    <property type="entry name" value="4HBT"/>
    <property type="match status" value="1"/>
</dbReference>
<comment type="catalytic activity">
    <reaction evidence="21">
        <text>decanoyl-CoA + H2O = decanoate + CoA + H(+)</text>
        <dbReference type="Rhea" id="RHEA:40059"/>
        <dbReference type="ChEBI" id="CHEBI:15377"/>
        <dbReference type="ChEBI" id="CHEBI:15378"/>
        <dbReference type="ChEBI" id="CHEBI:27689"/>
        <dbReference type="ChEBI" id="CHEBI:57287"/>
        <dbReference type="ChEBI" id="CHEBI:61430"/>
    </reaction>
    <physiologicalReaction direction="left-to-right" evidence="21">
        <dbReference type="Rhea" id="RHEA:40060"/>
    </physiologicalReaction>
</comment>
<evidence type="ECO:0000256" key="14">
    <source>
        <dbReference type="ARBA" id="ARBA00037002"/>
    </source>
</evidence>
<dbReference type="CDD" id="cd03443">
    <property type="entry name" value="PaaI_thioesterase"/>
    <property type="match status" value="1"/>
</dbReference>
<evidence type="ECO:0000256" key="8">
    <source>
        <dbReference type="ARBA" id="ARBA00022832"/>
    </source>
</evidence>
<evidence type="ECO:0000256" key="5">
    <source>
        <dbReference type="ARBA" id="ARBA00022490"/>
    </source>
</evidence>
<evidence type="ECO:0000256" key="4">
    <source>
        <dbReference type="ARBA" id="ARBA00022475"/>
    </source>
</evidence>
<evidence type="ECO:0000256" key="12">
    <source>
        <dbReference type="ARBA" id="ARBA00023273"/>
    </source>
</evidence>
<comment type="caution">
    <text evidence="25">The sequence shown here is derived from an EMBL/GenBank/DDBJ whole genome shotgun (WGS) entry which is preliminary data.</text>
</comment>
<sequence>MTVDMTAPAPLPDPADYGFTVVAESGLPAEHAALAERVRRLVDATAHSTADPAVLAEAAEEVDRISALLEGARRETGAMLHRRVDGRDEYTTLTNAVGAELNPAAPPLRLAGAAEGVRGEVVLGGAYQGPPGLVHGGWIAALLDQAMGHAAVVLGMPGLTANLSVDYRRPTPLGRPVEVTGRVTGTERRKVFVAGEVRVDGELTAEGTAVMVRILPLR</sequence>
<keyword evidence="6" id="KW-0053">Apoptosis</keyword>
<evidence type="ECO:0000256" key="22">
    <source>
        <dbReference type="ARBA" id="ARBA00048074"/>
    </source>
</evidence>
<evidence type="ECO:0000256" key="16">
    <source>
        <dbReference type="ARBA" id="ARBA00038848"/>
    </source>
</evidence>
<dbReference type="PANTHER" id="PTHR12418">
    <property type="entry name" value="ACYL-COENZYME A THIOESTERASE THEM4"/>
    <property type="match status" value="1"/>
</dbReference>
<dbReference type="GO" id="GO:0006631">
    <property type="term" value="P:fatty acid metabolic process"/>
    <property type="evidence" value="ECO:0007669"/>
    <property type="project" value="UniProtKB-KW"/>
</dbReference>
<dbReference type="InterPro" id="IPR006683">
    <property type="entry name" value="Thioestr_dom"/>
</dbReference>
<keyword evidence="26" id="KW-1185">Reference proteome</keyword>
<evidence type="ECO:0000256" key="1">
    <source>
        <dbReference type="ARBA" id="ARBA00004170"/>
    </source>
</evidence>
<dbReference type="GO" id="GO:0016787">
    <property type="term" value="F:hydrolase activity"/>
    <property type="evidence" value="ECO:0007669"/>
    <property type="project" value="UniProtKB-KW"/>
</dbReference>
<evidence type="ECO:0000256" key="23">
    <source>
        <dbReference type="ARBA" id="ARBA00048180"/>
    </source>
</evidence>
<accession>A0A2T0Q0A3</accession>
<comment type="catalytic activity">
    <reaction evidence="13">
        <text>(5Z,8Z,11Z,14Z)-eicosatetraenoyl-CoA + H2O = (5Z,8Z,11Z,14Z)-eicosatetraenoate + CoA + H(+)</text>
        <dbReference type="Rhea" id="RHEA:40151"/>
        <dbReference type="ChEBI" id="CHEBI:15377"/>
        <dbReference type="ChEBI" id="CHEBI:15378"/>
        <dbReference type="ChEBI" id="CHEBI:32395"/>
        <dbReference type="ChEBI" id="CHEBI:57287"/>
        <dbReference type="ChEBI" id="CHEBI:57368"/>
    </reaction>
    <physiologicalReaction direction="left-to-right" evidence="13">
        <dbReference type="Rhea" id="RHEA:40152"/>
    </physiologicalReaction>
</comment>